<protein>
    <submittedName>
        <fullName evidence="1">Uncharacterized protein</fullName>
    </submittedName>
</protein>
<dbReference type="AlphaFoldDB" id="A0A8J8T744"/>
<comment type="caution">
    <text evidence="1">The sequence shown here is derived from an EMBL/GenBank/DDBJ whole genome shotgun (WGS) entry which is preliminary data.</text>
</comment>
<evidence type="ECO:0000313" key="1">
    <source>
        <dbReference type="EMBL" id="TNV84887.1"/>
    </source>
</evidence>
<keyword evidence="2" id="KW-1185">Reference proteome</keyword>
<gene>
    <name evidence="1" type="ORF">FGO68_gene12801</name>
</gene>
<name>A0A8J8T744_HALGN</name>
<organism evidence="1 2">
    <name type="scientific">Halteria grandinella</name>
    <dbReference type="NCBI Taxonomy" id="5974"/>
    <lineage>
        <taxon>Eukaryota</taxon>
        <taxon>Sar</taxon>
        <taxon>Alveolata</taxon>
        <taxon>Ciliophora</taxon>
        <taxon>Intramacronucleata</taxon>
        <taxon>Spirotrichea</taxon>
        <taxon>Stichotrichia</taxon>
        <taxon>Sporadotrichida</taxon>
        <taxon>Halteriidae</taxon>
        <taxon>Halteria</taxon>
    </lineage>
</organism>
<dbReference type="Proteomes" id="UP000785679">
    <property type="component" value="Unassembled WGS sequence"/>
</dbReference>
<accession>A0A8J8T744</accession>
<dbReference type="EMBL" id="RRYP01002333">
    <property type="protein sequence ID" value="TNV84887.1"/>
    <property type="molecule type" value="Genomic_DNA"/>
</dbReference>
<proteinExistence type="predicted"/>
<sequence>MVNENIDCVLLFILLTLIKLVRRRISHKRLQIQITPLRVQVSYQNIIKKANFKSQFKQPRQQLQIFKDQMSTKPPKPTILSKSNSLFTKCLSYTLFRSQLKPFLTCLSKRFKDYQYNQHIRVFILKDRKIRLTKLLLRDESFMQSFFRMLIEDLYLIRLVILDDALKQAYDLFTYIEGYQTEKGYINVQNIMSLRIEQQPSNIKLKNWKVNMDSLYKILQLHKIGMNL</sequence>
<reference evidence="1" key="1">
    <citation type="submission" date="2019-06" db="EMBL/GenBank/DDBJ databases">
        <authorList>
            <person name="Zheng W."/>
        </authorList>
    </citation>
    <scope>NUCLEOTIDE SEQUENCE</scope>
    <source>
        <strain evidence="1">QDHG01</strain>
    </source>
</reference>
<evidence type="ECO:0000313" key="2">
    <source>
        <dbReference type="Proteomes" id="UP000785679"/>
    </source>
</evidence>